<feature type="transmembrane region" description="Helical" evidence="2">
    <location>
        <begin position="7"/>
        <end position="33"/>
    </location>
</feature>
<dbReference type="GO" id="GO:0006790">
    <property type="term" value="P:sulfur compound metabolic process"/>
    <property type="evidence" value="ECO:0007669"/>
    <property type="project" value="TreeGrafter"/>
</dbReference>
<gene>
    <name evidence="3" type="primary">Chst3-L4</name>
    <name evidence="3" type="ORF">Hamer_G022804</name>
</gene>
<evidence type="ECO:0000256" key="2">
    <source>
        <dbReference type="SAM" id="Phobius"/>
    </source>
</evidence>
<keyword evidence="2" id="KW-0812">Transmembrane</keyword>
<dbReference type="GO" id="GO:0006044">
    <property type="term" value="P:N-acetylglucosamine metabolic process"/>
    <property type="evidence" value="ECO:0007669"/>
    <property type="project" value="TreeGrafter"/>
</dbReference>
<dbReference type="Proteomes" id="UP000747542">
    <property type="component" value="Unassembled WGS sequence"/>
</dbReference>
<protein>
    <submittedName>
        <fullName evidence="3">Carbohydrate sulfotransferase 3-like 4</fullName>
    </submittedName>
</protein>
<dbReference type="InterPro" id="IPR051135">
    <property type="entry name" value="Gal/GlcNAc/GalNAc_ST"/>
</dbReference>
<dbReference type="PANTHER" id="PTHR10704:SF44">
    <property type="entry name" value="LD35051P-RELATED"/>
    <property type="match status" value="1"/>
</dbReference>
<evidence type="ECO:0000313" key="3">
    <source>
        <dbReference type="EMBL" id="KAG7159369.1"/>
    </source>
</evidence>
<dbReference type="OrthoDB" id="5987729at2759"/>
<evidence type="ECO:0000256" key="1">
    <source>
        <dbReference type="SAM" id="MobiDB-lite"/>
    </source>
</evidence>
<dbReference type="PANTHER" id="PTHR10704">
    <property type="entry name" value="CARBOHYDRATE SULFOTRANSFERASE"/>
    <property type="match status" value="1"/>
</dbReference>
<organism evidence="3 4">
    <name type="scientific">Homarus americanus</name>
    <name type="common">American lobster</name>
    <dbReference type="NCBI Taxonomy" id="6706"/>
    <lineage>
        <taxon>Eukaryota</taxon>
        <taxon>Metazoa</taxon>
        <taxon>Ecdysozoa</taxon>
        <taxon>Arthropoda</taxon>
        <taxon>Crustacea</taxon>
        <taxon>Multicrustacea</taxon>
        <taxon>Malacostraca</taxon>
        <taxon>Eumalacostraca</taxon>
        <taxon>Eucarida</taxon>
        <taxon>Decapoda</taxon>
        <taxon>Pleocyemata</taxon>
        <taxon>Astacidea</taxon>
        <taxon>Nephropoidea</taxon>
        <taxon>Nephropidae</taxon>
        <taxon>Homarus</taxon>
    </lineage>
</organism>
<comment type="caution">
    <text evidence="3">The sequence shown here is derived from an EMBL/GenBank/DDBJ whole genome shotgun (WGS) entry which is preliminary data.</text>
</comment>
<reference evidence="3" key="1">
    <citation type="journal article" date="2021" name="Sci. Adv.">
        <title>The American lobster genome reveals insights on longevity, neural, and immune adaptations.</title>
        <authorList>
            <person name="Polinski J.M."/>
            <person name="Zimin A.V."/>
            <person name="Clark K.F."/>
            <person name="Kohn A.B."/>
            <person name="Sadowski N."/>
            <person name="Timp W."/>
            <person name="Ptitsyn A."/>
            <person name="Khanna P."/>
            <person name="Romanova D.Y."/>
            <person name="Williams P."/>
            <person name="Greenwood S.J."/>
            <person name="Moroz L.L."/>
            <person name="Walt D.R."/>
            <person name="Bodnar A.G."/>
        </authorList>
    </citation>
    <scope>NUCLEOTIDE SEQUENCE</scope>
    <source>
        <strain evidence="3">GMGI-L3</strain>
    </source>
</reference>
<feature type="compositionally biased region" description="Low complexity" evidence="1">
    <location>
        <begin position="74"/>
        <end position="85"/>
    </location>
</feature>
<evidence type="ECO:0000313" key="4">
    <source>
        <dbReference type="Proteomes" id="UP000747542"/>
    </source>
</evidence>
<dbReference type="EMBL" id="JAHLQT010033239">
    <property type="protein sequence ID" value="KAG7159369.1"/>
    <property type="molecule type" value="Genomic_DNA"/>
</dbReference>
<keyword evidence="2" id="KW-0472">Membrane</keyword>
<dbReference type="GO" id="GO:0001517">
    <property type="term" value="F:N-acetylglucosamine 6-O-sulfotransferase activity"/>
    <property type="evidence" value="ECO:0007669"/>
    <property type="project" value="TreeGrafter"/>
</dbReference>
<keyword evidence="4" id="KW-1185">Reference proteome</keyword>
<sequence length="410" mass="46399">MALKIKLLKLFTLVAVVIVLHYFVLGIIMIYSYSEGGGLWTTEGTPNQSLSASLGGVRHRVPNTKDIAKGMTAEGNPEPASGNNNEENEEGEAREYPEGGGRLSPPATSSSPMFVLLLSSLARGGSTFMSELLSTIQRSIVYFEPLWYIEKMECIQDPLCATEYLLAAFTCTFKPDFEKWLMGRHGFFSYFNADVRVCLMMKDNKSKNECLNKLSLPEMCRAAPVRIMKVIRGRISWLKDILSDPKINLKIIHLTRDPRGSLNSISKFGPTWPHDPHERCSVMKDDMDAYDKLSPKFPSKLLQVHFEDLCLHPENAIGNIFKFLFGNSSLPTATQRYINLHMNTEVKPNAMGTIKKSKSEFEAWRYKIPERLLSKVEVEPVCLYTIHRMRHTVFGTLERVRNSSIPLILP</sequence>
<name>A0A8J5JUD1_HOMAM</name>
<proteinExistence type="predicted"/>
<keyword evidence="2" id="KW-1133">Transmembrane helix</keyword>
<feature type="region of interest" description="Disordered" evidence="1">
    <location>
        <begin position="68"/>
        <end position="108"/>
    </location>
</feature>
<dbReference type="AlphaFoldDB" id="A0A8J5JUD1"/>
<accession>A0A8J5JUD1</accession>